<keyword evidence="3" id="KW-1185">Reference proteome</keyword>
<dbReference type="EMBL" id="QPJD01000048">
    <property type="protein sequence ID" value="RCW39891.1"/>
    <property type="molecule type" value="Genomic_DNA"/>
</dbReference>
<name>A0A368VFG9_9BACL</name>
<dbReference type="OrthoDB" id="2857476at2"/>
<reference evidence="2 3" key="1">
    <citation type="submission" date="2018-07" db="EMBL/GenBank/DDBJ databases">
        <title>Genomic Encyclopedia of Type Strains, Phase III (KMG-III): the genomes of soil and plant-associated and newly described type strains.</title>
        <authorList>
            <person name="Whitman W."/>
        </authorList>
    </citation>
    <scope>NUCLEOTIDE SEQUENCE [LARGE SCALE GENOMIC DNA]</scope>
    <source>
        <strain evidence="2 3">CECT 7506</strain>
    </source>
</reference>
<dbReference type="RefSeq" id="WP_114384310.1">
    <property type="nucleotide sequence ID" value="NZ_QPJD01000048.1"/>
</dbReference>
<evidence type="ECO:0000313" key="3">
    <source>
        <dbReference type="Proteomes" id="UP000252415"/>
    </source>
</evidence>
<keyword evidence="1" id="KW-0732">Signal</keyword>
<dbReference type="Proteomes" id="UP000252415">
    <property type="component" value="Unassembled WGS sequence"/>
</dbReference>
<gene>
    <name evidence="2" type="ORF">DFP97_1485</name>
</gene>
<dbReference type="AlphaFoldDB" id="A0A368VFG9"/>
<feature type="signal peptide" evidence="1">
    <location>
        <begin position="1"/>
        <end position="22"/>
    </location>
</feature>
<sequence length="222" mass="24627">MNMKMLIMIGTCLLLTGGSVYASNKFPEQTATAVKSVPFNQEFEKVENIDIQESKRLTMERITALEVKDLTLLESMSDLIVLAEKAGESTIRKVGGKGEINQAVTLIKLLQVFKGEAEEGQEISVSESAFFEDGSMFRSVSGYVPMVKGDHYTLFLQKDASGIYVPVGGYQGKFNLNDSKSSIRFTCGTLTRQEIIDNEVHFAGKTEHFNSLKEQIAAKYKQ</sequence>
<evidence type="ECO:0000256" key="1">
    <source>
        <dbReference type="SAM" id="SignalP"/>
    </source>
</evidence>
<comment type="caution">
    <text evidence="2">The sequence shown here is derived from an EMBL/GenBank/DDBJ whole genome shotgun (WGS) entry which is preliminary data.</text>
</comment>
<evidence type="ECO:0000313" key="2">
    <source>
        <dbReference type="EMBL" id="RCW39891.1"/>
    </source>
</evidence>
<feature type="chain" id="PRO_5016777231" evidence="1">
    <location>
        <begin position="23"/>
        <end position="222"/>
    </location>
</feature>
<accession>A0A368VFG9</accession>
<proteinExistence type="predicted"/>
<protein>
    <submittedName>
        <fullName evidence="2">Uncharacterized protein</fullName>
    </submittedName>
</protein>
<organism evidence="2 3">
    <name type="scientific">Paenibacillus prosopidis</name>
    <dbReference type="NCBI Taxonomy" id="630520"/>
    <lineage>
        <taxon>Bacteria</taxon>
        <taxon>Bacillati</taxon>
        <taxon>Bacillota</taxon>
        <taxon>Bacilli</taxon>
        <taxon>Bacillales</taxon>
        <taxon>Paenibacillaceae</taxon>
        <taxon>Paenibacillus</taxon>
    </lineage>
</organism>